<dbReference type="Proteomes" id="UP000774326">
    <property type="component" value="Unassembled WGS sequence"/>
</dbReference>
<dbReference type="Pfam" id="PF05739">
    <property type="entry name" value="SNARE"/>
    <property type="match status" value="1"/>
</dbReference>
<keyword evidence="3" id="KW-0812">Transmembrane</keyword>
<evidence type="ECO:0000313" key="5">
    <source>
        <dbReference type="EMBL" id="KAH3685446.1"/>
    </source>
</evidence>
<dbReference type="PANTHER" id="PTHR19957">
    <property type="entry name" value="SYNTAXIN"/>
    <property type="match status" value="1"/>
</dbReference>
<comment type="caution">
    <text evidence="5">The sequence shown here is derived from an EMBL/GenBank/DDBJ whole genome shotgun (WGS) entry which is preliminary data.</text>
</comment>
<evidence type="ECO:0000256" key="3">
    <source>
        <dbReference type="SAM" id="Phobius"/>
    </source>
</evidence>
<keyword evidence="6" id="KW-1185">Reference proteome</keyword>
<evidence type="ECO:0000259" key="4">
    <source>
        <dbReference type="PROSITE" id="PS50192"/>
    </source>
</evidence>
<dbReference type="InterPro" id="IPR010989">
    <property type="entry name" value="SNARE"/>
</dbReference>
<proteinExistence type="inferred from homology"/>
<dbReference type="CDD" id="cd15840">
    <property type="entry name" value="SNARE_Qa"/>
    <property type="match status" value="1"/>
</dbReference>
<reference evidence="5" key="1">
    <citation type="journal article" date="2021" name="Open Biol.">
        <title>Shared evolutionary footprints suggest mitochondrial oxidative damage underlies multiple complex I losses in fungi.</title>
        <authorList>
            <person name="Schikora-Tamarit M.A."/>
            <person name="Marcet-Houben M."/>
            <person name="Nosek J."/>
            <person name="Gabaldon T."/>
        </authorList>
    </citation>
    <scope>NUCLEOTIDE SEQUENCE</scope>
    <source>
        <strain evidence="5">CBS2887</strain>
    </source>
</reference>
<dbReference type="PROSITE" id="PS50192">
    <property type="entry name" value="T_SNARE"/>
    <property type="match status" value="1"/>
</dbReference>
<dbReference type="InterPro" id="IPR006012">
    <property type="entry name" value="Syntaxin/epimorphin_CS"/>
</dbReference>
<dbReference type="PROSITE" id="PS00914">
    <property type="entry name" value="SYNTAXIN"/>
    <property type="match status" value="1"/>
</dbReference>
<dbReference type="Gene3D" id="1.20.5.110">
    <property type="match status" value="1"/>
</dbReference>
<dbReference type="SUPFAM" id="SSF47661">
    <property type="entry name" value="t-snare proteins"/>
    <property type="match status" value="1"/>
</dbReference>
<accession>A0A9P8TP37</accession>
<dbReference type="GO" id="GO:0031201">
    <property type="term" value="C:SNARE complex"/>
    <property type="evidence" value="ECO:0007669"/>
    <property type="project" value="TreeGrafter"/>
</dbReference>
<dbReference type="GO" id="GO:0006906">
    <property type="term" value="P:vesicle fusion"/>
    <property type="evidence" value="ECO:0007669"/>
    <property type="project" value="TreeGrafter"/>
</dbReference>
<dbReference type="GO" id="GO:0005484">
    <property type="term" value="F:SNAP receptor activity"/>
    <property type="evidence" value="ECO:0007669"/>
    <property type="project" value="InterPro"/>
</dbReference>
<dbReference type="GO" id="GO:0048278">
    <property type="term" value="P:vesicle docking"/>
    <property type="evidence" value="ECO:0007669"/>
    <property type="project" value="TreeGrafter"/>
</dbReference>
<keyword evidence="3" id="KW-0472">Membrane</keyword>
<dbReference type="OrthoDB" id="364348at2759"/>
<evidence type="ECO:0000313" key="6">
    <source>
        <dbReference type="Proteomes" id="UP000774326"/>
    </source>
</evidence>
<comment type="similarity">
    <text evidence="1">Belongs to the syntaxin family.</text>
</comment>
<feature type="transmembrane region" description="Helical" evidence="3">
    <location>
        <begin position="248"/>
        <end position="266"/>
    </location>
</feature>
<dbReference type="GO" id="GO:0006886">
    <property type="term" value="P:intracellular protein transport"/>
    <property type="evidence" value="ECO:0007669"/>
    <property type="project" value="InterPro"/>
</dbReference>
<dbReference type="InterPro" id="IPR000727">
    <property type="entry name" value="T_SNARE_dom"/>
</dbReference>
<dbReference type="SMART" id="SM00397">
    <property type="entry name" value="t_SNARE"/>
    <property type="match status" value="1"/>
</dbReference>
<evidence type="ECO:0000256" key="2">
    <source>
        <dbReference type="SAM" id="MobiDB-lite"/>
    </source>
</evidence>
<dbReference type="Gene3D" id="1.20.58.70">
    <property type="match status" value="1"/>
</dbReference>
<dbReference type="InterPro" id="IPR006011">
    <property type="entry name" value="Syntaxin_N"/>
</dbReference>
<dbReference type="AlphaFoldDB" id="A0A9P8TP37"/>
<dbReference type="Pfam" id="PF14523">
    <property type="entry name" value="Syntaxin_2"/>
    <property type="match status" value="1"/>
</dbReference>
<feature type="region of interest" description="Disordered" evidence="2">
    <location>
        <begin position="1"/>
        <end position="20"/>
    </location>
</feature>
<sequence length="267" mass="30532">MSFNTFDVDLEGQSPFTDSPEFDTYSTEASNILLDLNNQLVTLQKFINVLQTKNSISGTEQINSKALKIIDTCTNQFKRLSTLVKEISSIESLNPAQLFTKERVSHELKDSLAEFQELQTNFKQITDTLNQEARSALYEEQTQSSPVVANEQQQQTQLILEEDIINNEEFVYQQNMIRERDQEISNIQQGIQELNEIFQDLGTIVQEQGTMVDNIESNIHKFSTATKGAAQELHKAFEYQRRSKSKSFCFLMILVVLLTVVILGIFL</sequence>
<dbReference type="EMBL" id="JAEUBG010001988">
    <property type="protein sequence ID" value="KAH3685446.1"/>
    <property type="molecule type" value="Genomic_DNA"/>
</dbReference>
<dbReference type="GO" id="GO:0000149">
    <property type="term" value="F:SNARE binding"/>
    <property type="evidence" value="ECO:0007669"/>
    <property type="project" value="TreeGrafter"/>
</dbReference>
<name>A0A9P8TP37_WICPI</name>
<gene>
    <name evidence="5" type="ORF">WICPIJ_003561</name>
</gene>
<protein>
    <recommendedName>
        <fullName evidence="4">t-SNARE coiled-coil homology domain-containing protein</fullName>
    </recommendedName>
</protein>
<dbReference type="PANTHER" id="PTHR19957:SF38">
    <property type="entry name" value="LD27581P"/>
    <property type="match status" value="1"/>
</dbReference>
<reference evidence="5" key="2">
    <citation type="submission" date="2021-01" db="EMBL/GenBank/DDBJ databases">
        <authorList>
            <person name="Schikora-Tamarit M.A."/>
        </authorList>
    </citation>
    <scope>NUCLEOTIDE SEQUENCE</scope>
    <source>
        <strain evidence="5">CBS2887</strain>
    </source>
</reference>
<evidence type="ECO:0000256" key="1">
    <source>
        <dbReference type="ARBA" id="ARBA00009063"/>
    </source>
</evidence>
<organism evidence="5 6">
    <name type="scientific">Wickerhamomyces pijperi</name>
    <name type="common">Yeast</name>
    <name type="synonym">Pichia pijperi</name>
    <dbReference type="NCBI Taxonomy" id="599730"/>
    <lineage>
        <taxon>Eukaryota</taxon>
        <taxon>Fungi</taxon>
        <taxon>Dikarya</taxon>
        <taxon>Ascomycota</taxon>
        <taxon>Saccharomycotina</taxon>
        <taxon>Saccharomycetes</taxon>
        <taxon>Phaffomycetales</taxon>
        <taxon>Wickerhamomycetaceae</taxon>
        <taxon>Wickerhamomyces</taxon>
    </lineage>
</organism>
<dbReference type="FunFam" id="1.20.5.110:FF:000059">
    <property type="entry name" value="Related to syntaxin 12"/>
    <property type="match status" value="1"/>
</dbReference>
<dbReference type="InterPro" id="IPR045242">
    <property type="entry name" value="Syntaxin"/>
</dbReference>
<dbReference type="GO" id="GO:0012505">
    <property type="term" value="C:endomembrane system"/>
    <property type="evidence" value="ECO:0007669"/>
    <property type="project" value="TreeGrafter"/>
</dbReference>
<feature type="domain" description="T-SNARE coiled-coil homology" evidence="4">
    <location>
        <begin position="174"/>
        <end position="236"/>
    </location>
</feature>
<dbReference type="GO" id="GO:0006896">
    <property type="term" value="P:Golgi to vacuole transport"/>
    <property type="evidence" value="ECO:0007669"/>
    <property type="project" value="TreeGrafter"/>
</dbReference>
<keyword evidence="3" id="KW-1133">Transmembrane helix</keyword>